<proteinExistence type="predicted"/>
<keyword evidence="3 7" id="KW-0732">Signal</keyword>
<reference evidence="8 9" key="1">
    <citation type="submission" date="2018-07" db="EMBL/GenBank/DDBJ databases">
        <title>Genome sequence of Rhodococcus rhodnii ATCC 35071 from Rhodnius prolixus.</title>
        <authorList>
            <person name="Patel V."/>
            <person name="Vogel K.J."/>
        </authorList>
    </citation>
    <scope>NUCLEOTIDE SEQUENCE [LARGE SCALE GENOMIC DNA]</scope>
    <source>
        <strain evidence="8 9">ATCC 35071</strain>
    </source>
</reference>
<dbReference type="GO" id="GO:0005886">
    <property type="term" value="C:plasma membrane"/>
    <property type="evidence" value="ECO:0007669"/>
    <property type="project" value="UniProtKB-SubCell"/>
</dbReference>
<name>A0A6P2CEZ8_9NOCA</name>
<evidence type="ECO:0000256" key="6">
    <source>
        <dbReference type="ARBA" id="ARBA00023288"/>
    </source>
</evidence>
<dbReference type="AlphaFoldDB" id="A0A6P2CEZ8"/>
<feature type="signal peptide" evidence="7">
    <location>
        <begin position="1"/>
        <end position="26"/>
    </location>
</feature>
<dbReference type="PROSITE" id="PS51257">
    <property type="entry name" value="PROKAR_LIPOPROTEIN"/>
    <property type="match status" value="1"/>
</dbReference>
<keyword evidence="5" id="KW-0564">Palmitate</keyword>
<evidence type="ECO:0000256" key="4">
    <source>
        <dbReference type="ARBA" id="ARBA00023136"/>
    </source>
</evidence>
<dbReference type="InterPro" id="IPR032018">
    <property type="entry name" value="LppA/LppB/LprP"/>
</dbReference>
<accession>A0A6P2CEZ8</accession>
<evidence type="ECO:0008006" key="10">
    <source>
        <dbReference type="Google" id="ProtNLM"/>
    </source>
</evidence>
<dbReference type="RefSeq" id="WP_010836147.1">
    <property type="nucleotide sequence ID" value="NZ_QRCM01000001.1"/>
</dbReference>
<gene>
    <name evidence="8" type="ORF">DW322_15270</name>
</gene>
<organism evidence="8 9">
    <name type="scientific">Rhodococcus rhodnii</name>
    <dbReference type="NCBI Taxonomy" id="38312"/>
    <lineage>
        <taxon>Bacteria</taxon>
        <taxon>Bacillati</taxon>
        <taxon>Actinomycetota</taxon>
        <taxon>Actinomycetes</taxon>
        <taxon>Mycobacteriales</taxon>
        <taxon>Nocardiaceae</taxon>
        <taxon>Rhodococcus</taxon>
    </lineage>
</organism>
<keyword evidence="6" id="KW-0449">Lipoprotein</keyword>
<evidence type="ECO:0000256" key="7">
    <source>
        <dbReference type="SAM" id="SignalP"/>
    </source>
</evidence>
<comment type="subcellular location">
    <subcellularLocation>
        <location evidence="1">Cell membrane</location>
        <topology evidence="1">Lipid-anchor</topology>
    </subcellularLocation>
</comment>
<dbReference type="Pfam" id="PF16708">
    <property type="entry name" value="LppA"/>
    <property type="match status" value="1"/>
</dbReference>
<sequence length="192" mass="20775">MLSARLRIITATLVVVTSLTGCGALANPYETTGPEDTARAAERLADLPSLESTEADGQRIAEELGTYITGLAPRLAWEWVGNRRQRGCSQPFDQTPAKNVKLRDYLALGPLPDRNRSEVLERARELAAEVGATNTESFHDEPGNLDIRFYSNEGTALTLMIGDNTLIGIDTGCRLPQAAFDPVTPNPPTPTP</sequence>
<evidence type="ECO:0000313" key="9">
    <source>
        <dbReference type="Proteomes" id="UP000471120"/>
    </source>
</evidence>
<dbReference type="EMBL" id="QRCM01000001">
    <property type="protein sequence ID" value="TXG91319.1"/>
    <property type="molecule type" value="Genomic_DNA"/>
</dbReference>
<evidence type="ECO:0000256" key="2">
    <source>
        <dbReference type="ARBA" id="ARBA00022475"/>
    </source>
</evidence>
<evidence type="ECO:0000256" key="3">
    <source>
        <dbReference type="ARBA" id="ARBA00022729"/>
    </source>
</evidence>
<evidence type="ECO:0000313" key="8">
    <source>
        <dbReference type="EMBL" id="TXG91319.1"/>
    </source>
</evidence>
<comment type="caution">
    <text evidence="8">The sequence shown here is derived from an EMBL/GenBank/DDBJ whole genome shotgun (WGS) entry which is preliminary data.</text>
</comment>
<evidence type="ECO:0000256" key="5">
    <source>
        <dbReference type="ARBA" id="ARBA00023139"/>
    </source>
</evidence>
<protein>
    <recommendedName>
        <fullName evidence="10">DUF4853 domain-containing protein</fullName>
    </recommendedName>
</protein>
<dbReference type="Proteomes" id="UP000471120">
    <property type="component" value="Unassembled WGS sequence"/>
</dbReference>
<evidence type="ECO:0000256" key="1">
    <source>
        <dbReference type="ARBA" id="ARBA00004193"/>
    </source>
</evidence>
<keyword evidence="2" id="KW-1003">Cell membrane</keyword>
<dbReference type="Gene3D" id="3.30.2030.20">
    <property type="match status" value="1"/>
</dbReference>
<feature type="chain" id="PRO_5026835213" description="DUF4853 domain-containing protein" evidence="7">
    <location>
        <begin position="27"/>
        <end position="192"/>
    </location>
</feature>
<keyword evidence="4" id="KW-0472">Membrane</keyword>